<dbReference type="Pfam" id="PF05036">
    <property type="entry name" value="SPOR"/>
    <property type="match status" value="1"/>
</dbReference>
<dbReference type="Pfam" id="PF18174">
    <property type="entry name" value="HU-CCDC81_bac_1"/>
    <property type="match status" value="1"/>
</dbReference>
<dbReference type="PROSITE" id="PS51724">
    <property type="entry name" value="SPOR"/>
    <property type="match status" value="1"/>
</dbReference>
<comment type="caution">
    <text evidence="2">The sequence shown here is derived from an EMBL/GenBank/DDBJ whole genome shotgun (WGS) entry which is preliminary data.</text>
</comment>
<dbReference type="RefSeq" id="WP_252760711.1">
    <property type="nucleotide sequence ID" value="NZ_JAMXLY010000016.1"/>
</dbReference>
<dbReference type="Gene3D" id="3.30.70.1070">
    <property type="entry name" value="Sporulation related repeat"/>
    <property type="match status" value="1"/>
</dbReference>
<reference evidence="2 3" key="1">
    <citation type="submission" date="2022-06" db="EMBL/GenBank/DDBJ databases">
        <title>A taxonomic note on the genus Prevotella: Description of four novel genera and emended description of the genera Hallella and Xylanibacter.</title>
        <authorList>
            <person name="Hitch T.C.A."/>
        </authorList>
    </citation>
    <scope>NUCLEOTIDE SEQUENCE [LARGE SCALE GENOMIC DNA]</scope>
    <source>
        <strain evidence="2 3">DSM 100619</strain>
    </source>
</reference>
<dbReference type="SUPFAM" id="SSF110997">
    <property type="entry name" value="Sporulation related repeat"/>
    <property type="match status" value="1"/>
</dbReference>
<organism evidence="2 3">
    <name type="scientific">Segatella cerevisiae</name>
    <dbReference type="NCBI Taxonomy" id="2053716"/>
    <lineage>
        <taxon>Bacteria</taxon>
        <taxon>Pseudomonadati</taxon>
        <taxon>Bacteroidota</taxon>
        <taxon>Bacteroidia</taxon>
        <taxon>Bacteroidales</taxon>
        <taxon>Prevotellaceae</taxon>
        <taxon>Segatella</taxon>
    </lineage>
</organism>
<dbReference type="Proteomes" id="UP001204015">
    <property type="component" value="Unassembled WGS sequence"/>
</dbReference>
<evidence type="ECO:0000313" key="2">
    <source>
        <dbReference type="EMBL" id="MCO6025351.1"/>
    </source>
</evidence>
<dbReference type="Pfam" id="PF18175">
    <property type="entry name" value="HU-CCDC81_bac_2"/>
    <property type="match status" value="1"/>
</dbReference>
<keyword evidence="3" id="KW-1185">Reference proteome</keyword>
<protein>
    <submittedName>
        <fullName evidence="2">SPOR domain-containing protein</fullName>
    </submittedName>
</protein>
<sequence length="372" mass="41547">MIELQRHIEILLLNNDCVIIPGFGGFVAHHVEARYDEGDETFLPPIRTIGFNPQLKMNDSFLVQSYAEAYDISYPEALERIENEVNELRQCLEEEGSYELNNIGVLYLNEDGNYAFEPCEAGLLTPDLYGLGDFEMEPLNAVIQVPVKPVQPINRIEEKPAPAYTETPIEKEVTPVEQEISSTPEDDSQSKTIHIKVSLLRNLAAACIAVIAFVLYSTTLGSNHDAHILKGNIDATMLTKIMPREVTSGTVLNLKKEKAEAAAAKVRSEQAKELANKDNGKIAADDGPYYCIVLASRVTLSNAKDYVGKLQSKGYSDARVYRHKGLSTKVIYGRYSDEEKAYHELNRLNDREGFSDGWILKVKDEPSEVSED</sequence>
<gene>
    <name evidence="2" type="ORF">NG821_05770</name>
</gene>
<dbReference type="InterPro" id="IPR040495">
    <property type="entry name" value="HU-CCDC81_bac_1"/>
</dbReference>
<accession>A0ABT1BW98</accession>
<dbReference type="InterPro" id="IPR041268">
    <property type="entry name" value="HU-CCDC81_bac_2"/>
</dbReference>
<dbReference type="EMBL" id="JAMXLY010000016">
    <property type="protein sequence ID" value="MCO6025351.1"/>
    <property type="molecule type" value="Genomic_DNA"/>
</dbReference>
<dbReference type="InterPro" id="IPR036680">
    <property type="entry name" value="SPOR-like_sf"/>
</dbReference>
<evidence type="ECO:0000313" key="3">
    <source>
        <dbReference type="Proteomes" id="UP001204015"/>
    </source>
</evidence>
<dbReference type="InterPro" id="IPR007730">
    <property type="entry name" value="SPOR-like_dom"/>
</dbReference>
<feature type="domain" description="SPOR" evidence="1">
    <location>
        <begin position="284"/>
        <end position="362"/>
    </location>
</feature>
<name>A0ABT1BW98_9BACT</name>
<proteinExistence type="predicted"/>
<evidence type="ECO:0000259" key="1">
    <source>
        <dbReference type="PROSITE" id="PS51724"/>
    </source>
</evidence>